<keyword evidence="2" id="KW-1133">Transmembrane helix</keyword>
<feature type="transmembrane region" description="Helical" evidence="2">
    <location>
        <begin position="96"/>
        <end position="120"/>
    </location>
</feature>
<dbReference type="Pfam" id="PF08534">
    <property type="entry name" value="Redoxin"/>
    <property type="match status" value="1"/>
</dbReference>
<gene>
    <name evidence="4" type="ORF">I6H42_08280</name>
</gene>
<keyword evidence="5" id="KW-1185">Reference proteome</keyword>
<accession>A0AAP9YBJ8</accession>
<keyword evidence="2" id="KW-0472">Membrane</keyword>
<dbReference type="EMBL" id="CP066065">
    <property type="protein sequence ID" value="QQC43756.1"/>
    <property type="molecule type" value="Genomic_DNA"/>
</dbReference>
<protein>
    <submittedName>
        <fullName evidence="4">Redoxin family protein</fullName>
    </submittedName>
</protein>
<feature type="transmembrane region" description="Helical" evidence="2">
    <location>
        <begin position="169"/>
        <end position="191"/>
    </location>
</feature>
<feature type="transmembrane region" description="Helical" evidence="2">
    <location>
        <begin position="126"/>
        <end position="148"/>
    </location>
</feature>
<proteinExistence type="predicted"/>
<dbReference type="InterPro" id="IPR050553">
    <property type="entry name" value="Thioredoxin_ResA/DsbE_sf"/>
</dbReference>
<organism evidence="4 5">
    <name type="scientific">Schaalia meyeri</name>
    <dbReference type="NCBI Taxonomy" id="52773"/>
    <lineage>
        <taxon>Bacteria</taxon>
        <taxon>Bacillati</taxon>
        <taxon>Actinomycetota</taxon>
        <taxon>Actinomycetes</taxon>
        <taxon>Actinomycetales</taxon>
        <taxon>Actinomycetaceae</taxon>
        <taxon>Schaalia</taxon>
    </lineage>
</organism>
<evidence type="ECO:0000256" key="2">
    <source>
        <dbReference type="SAM" id="Phobius"/>
    </source>
</evidence>
<dbReference type="PANTHER" id="PTHR42852:SF13">
    <property type="entry name" value="PROTEIN DIPZ"/>
    <property type="match status" value="1"/>
</dbReference>
<feature type="region of interest" description="Disordered" evidence="1">
    <location>
        <begin position="38"/>
        <end position="62"/>
    </location>
</feature>
<keyword evidence="2" id="KW-0812">Transmembrane</keyword>
<feature type="transmembrane region" description="Helical" evidence="2">
    <location>
        <begin position="6"/>
        <end position="28"/>
    </location>
</feature>
<evidence type="ECO:0000256" key="1">
    <source>
        <dbReference type="SAM" id="MobiDB-lite"/>
    </source>
</evidence>
<dbReference type="GO" id="GO:0016491">
    <property type="term" value="F:oxidoreductase activity"/>
    <property type="evidence" value="ECO:0007669"/>
    <property type="project" value="InterPro"/>
</dbReference>
<evidence type="ECO:0000313" key="4">
    <source>
        <dbReference type="EMBL" id="QQC43756.1"/>
    </source>
</evidence>
<name>A0AAP9YBJ8_9ACTO</name>
<feature type="domain" description="Thioredoxin" evidence="3">
    <location>
        <begin position="261"/>
        <end position="448"/>
    </location>
</feature>
<feature type="transmembrane region" description="Helical" evidence="2">
    <location>
        <begin position="242"/>
        <end position="263"/>
    </location>
</feature>
<feature type="transmembrane region" description="Helical" evidence="2">
    <location>
        <begin position="203"/>
        <end position="230"/>
    </location>
</feature>
<dbReference type="InterPro" id="IPR013740">
    <property type="entry name" value="Redoxin"/>
</dbReference>
<dbReference type="PROSITE" id="PS51352">
    <property type="entry name" value="THIOREDOXIN_2"/>
    <property type="match status" value="1"/>
</dbReference>
<dbReference type="AlphaFoldDB" id="A0AAP9YBJ8"/>
<dbReference type="RefSeq" id="WP_070779264.1">
    <property type="nucleotide sequence ID" value="NZ_CP066065.1"/>
</dbReference>
<evidence type="ECO:0000259" key="3">
    <source>
        <dbReference type="PROSITE" id="PS51352"/>
    </source>
</evidence>
<dbReference type="Gene3D" id="3.40.30.10">
    <property type="entry name" value="Glutaredoxin"/>
    <property type="match status" value="1"/>
</dbReference>
<sequence length="452" mass="46634">MFILLGLLGGLITGISPCILPVLPALFLGAAGGRDSARSGDQSVPASASASESASEGGKPGVSPSLFQVAPGVNLGGQGGARVRKGGGAGTTRRPLLIVAGLVTSFMLITVAGSALLALLHLPQNLIRWVGVVLLGAVGIGMIIPSVMEVLERPFARLAPRTSSNAAGFGLGLILGAAFVPCAGPVLTSIIVASNTGQVTWRIVGLAFSFAVGVAIPLLVVALAGSGVAARFLRERQRPLRVAAGVAMLALALGIATDAPTALQRLIPDYTASLQAEAKHTCDDGVCEPETQMEARTDFAQCARGTGQGCGKLPAINSSDWRGALSEPHGTVTLVDFWSSSCVICAREIPEIERIYEKYKDAGLVVIGVHSPQYAQDRDPGTVTSAIKRLGITYPVALDTDLTTFQDYGVAAWPTHYLAGEDGQLRQVGQGTNGLEEQVRALLTEAGATLPD</sequence>
<feature type="compositionally biased region" description="Low complexity" evidence="1">
    <location>
        <begin position="46"/>
        <end position="56"/>
    </location>
</feature>
<dbReference type="InterPro" id="IPR013766">
    <property type="entry name" value="Thioredoxin_domain"/>
</dbReference>
<dbReference type="InterPro" id="IPR036249">
    <property type="entry name" value="Thioredoxin-like_sf"/>
</dbReference>
<dbReference type="Proteomes" id="UP000595220">
    <property type="component" value="Chromosome"/>
</dbReference>
<evidence type="ECO:0000313" key="5">
    <source>
        <dbReference type="Proteomes" id="UP000595220"/>
    </source>
</evidence>
<reference evidence="4 5" key="1">
    <citation type="submission" date="2020-12" db="EMBL/GenBank/DDBJ databases">
        <title>FDA dAtabase for Regulatory Grade micrObial Sequences (FDA-ARGOS): Supporting development and validation of Infectious Disease Dx tests.</title>
        <authorList>
            <person name="Sproer C."/>
            <person name="Gronow S."/>
            <person name="Severitt S."/>
            <person name="Schroder I."/>
            <person name="Tallon L."/>
            <person name="Sadzewicz L."/>
            <person name="Zhao X."/>
            <person name="Boylan J."/>
            <person name="Ott S."/>
            <person name="Bowen H."/>
            <person name="Vavikolanu K."/>
            <person name="Mehta A."/>
            <person name="Aluvathingal J."/>
            <person name="Nadendla S."/>
            <person name="Lowell S."/>
            <person name="Myers T."/>
            <person name="Yan Y."/>
            <person name="Sichtig H."/>
        </authorList>
    </citation>
    <scope>NUCLEOTIDE SEQUENCE [LARGE SCALE GENOMIC DNA]</scope>
    <source>
        <strain evidence="4 5">FDAARGOS_985</strain>
    </source>
</reference>
<dbReference type="SUPFAM" id="SSF52833">
    <property type="entry name" value="Thioredoxin-like"/>
    <property type="match status" value="1"/>
</dbReference>
<dbReference type="PANTHER" id="PTHR42852">
    <property type="entry name" value="THIOL:DISULFIDE INTERCHANGE PROTEIN DSBE"/>
    <property type="match status" value="1"/>
</dbReference>